<evidence type="ECO:0000313" key="2">
    <source>
        <dbReference type="Proteomes" id="UP000016935"/>
    </source>
</evidence>
<dbReference type="GeneID" id="19400950"/>
<gene>
    <name evidence="1" type="ORF">SETTUDRAFT_169565</name>
</gene>
<dbReference type="RefSeq" id="XP_008026581.1">
    <property type="nucleotide sequence ID" value="XM_008028390.1"/>
</dbReference>
<accession>R0JXY8</accession>
<dbReference type="EMBL" id="KB908637">
    <property type="protein sequence ID" value="EOA85788.1"/>
    <property type="molecule type" value="Genomic_DNA"/>
</dbReference>
<evidence type="ECO:0000313" key="1">
    <source>
        <dbReference type="EMBL" id="EOA85788.1"/>
    </source>
</evidence>
<dbReference type="HOGENOM" id="CLU_000445_44_8_1"/>
<protein>
    <recommendedName>
        <fullName evidence="3">DJ-1/PfpI domain-containing protein</fullName>
    </recommendedName>
</protein>
<evidence type="ECO:0008006" key="3">
    <source>
        <dbReference type="Google" id="ProtNLM"/>
    </source>
</evidence>
<keyword evidence="2" id="KW-1185">Reference proteome</keyword>
<organism evidence="1 2">
    <name type="scientific">Exserohilum turcicum (strain 28A)</name>
    <name type="common">Northern leaf blight fungus</name>
    <name type="synonym">Setosphaeria turcica</name>
    <dbReference type="NCBI Taxonomy" id="671987"/>
    <lineage>
        <taxon>Eukaryota</taxon>
        <taxon>Fungi</taxon>
        <taxon>Dikarya</taxon>
        <taxon>Ascomycota</taxon>
        <taxon>Pezizomycotina</taxon>
        <taxon>Dothideomycetes</taxon>
        <taxon>Pleosporomycetidae</taxon>
        <taxon>Pleosporales</taxon>
        <taxon>Pleosporineae</taxon>
        <taxon>Pleosporaceae</taxon>
        <taxon>Exserohilum</taxon>
    </lineage>
</organism>
<dbReference type="SUPFAM" id="SSF52317">
    <property type="entry name" value="Class I glutamine amidotransferase-like"/>
    <property type="match status" value="1"/>
</dbReference>
<proteinExistence type="predicted"/>
<reference evidence="1 2" key="2">
    <citation type="journal article" date="2013" name="PLoS Genet.">
        <title>Comparative genome structure, secondary metabolite, and effector coding capacity across Cochliobolus pathogens.</title>
        <authorList>
            <person name="Condon B.J."/>
            <person name="Leng Y."/>
            <person name="Wu D."/>
            <person name="Bushley K.E."/>
            <person name="Ohm R.A."/>
            <person name="Otillar R."/>
            <person name="Martin J."/>
            <person name="Schackwitz W."/>
            <person name="Grimwood J."/>
            <person name="MohdZainudin N."/>
            <person name="Xue C."/>
            <person name="Wang R."/>
            <person name="Manning V.A."/>
            <person name="Dhillon B."/>
            <person name="Tu Z.J."/>
            <person name="Steffenson B.J."/>
            <person name="Salamov A."/>
            <person name="Sun H."/>
            <person name="Lowry S."/>
            <person name="LaButti K."/>
            <person name="Han J."/>
            <person name="Copeland A."/>
            <person name="Lindquist E."/>
            <person name="Barry K."/>
            <person name="Schmutz J."/>
            <person name="Baker S.E."/>
            <person name="Ciuffetti L.M."/>
            <person name="Grigoriev I.V."/>
            <person name="Zhong S."/>
            <person name="Turgeon B.G."/>
        </authorList>
    </citation>
    <scope>NUCLEOTIDE SEQUENCE [LARGE SCALE GENOMIC DNA]</scope>
    <source>
        <strain evidence="2">28A</strain>
    </source>
</reference>
<dbReference type="InterPro" id="IPR052158">
    <property type="entry name" value="INH-QAR"/>
</dbReference>
<dbReference type="PANTHER" id="PTHR43130">
    <property type="entry name" value="ARAC-FAMILY TRANSCRIPTIONAL REGULATOR"/>
    <property type="match status" value="1"/>
</dbReference>
<dbReference type="AlphaFoldDB" id="R0JXY8"/>
<dbReference type="PANTHER" id="PTHR43130:SF7">
    <property type="entry name" value="DJ-1_PFPI DOMAIN-CONTAINING PROTEIN"/>
    <property type="match status" value="1"/>
</dbReference>
<dbReference type="Proteomes" id="UP000016935">
    <property type="component" value="Unassembled WGS sequence"/>
</dbReference>
<dbReference type="OrthoDB" id="543156at2759"/>
<dbReference type="InterPro" id="IPR029062">
    <property type="entry name" value="Class_I_gatase-like"/>
</dbReference>
<dbReference type="eggNOG" id="ENOG502SNXF">
    <property type="taxonomic scope" value="Eukaryota"/>
</dbReference>
<reference evidence="1 2" key="1">
    <citation type="journal article" date="2012" name="PLoS Pathog.">
        <title>Diverse lifestyles and strategies of plant pathogenesis encoded in the genomes of eighteen Dothideomycetes fungi.</title>
        <authorList>
            <person name="Ohm R.A."/>
            <person name="Feau N."/>
            <person name="Henrissat B."/>
            <person name="Schoch C.L."/>
            <person name="Horwitz B.A."/>
            <person name="Barry K.W."/>
            <person name="Condon B.J."/>
            <person name="Copeland A.C."/>
            <person name="Dhillon B."/>
            <person name="Glaser F."/>
            <person name="Hesse C.N."/>
            <person name="Kosti I."/>
            <person name="LaButti K."/>
            <person name="Lindquist E.A."/>
            <person name="Lucas S."/>
            <person name="Salamov A.A."/>
            <person name="Bradshaw R.E."/>
            <person name="Ciuffetti L."/>
            <person name="Hamelin R.C."/>
            <person name="Kema G.H.J."/>
            <person name="Lawrence C."/>
            <person name="Scott J.A."/>
            <person name="Spatafora J.W."/>
            <person name="Turgeon B.G."/>
            <person name="de Wit P.J.G.M."/>
            <person name="Zhong S."/>
            <person name="Goodwin S.B."/>
            <person name="Grigoriev I.V."/>
        </authorList>
    </citation>
    <scope>NUCLEOTIDE SEQUENCE [LARGE SCALE GENOMIC DNA]</scope>
    <source>
        <strain evidence="2">28A</strain>
    </source>
</reference>
<dbReference type="Gene3D" id="3.40.50.880">
    <property type="match status" value="1"/>
</dbReference>
<name>R0JXY8_EXST2</name>
<sequence length="261" mass="28190">MASPSTSSVSFPSQADLFYFCTTASTSSENLNIHYDAPPSRASLRVGVIIFGNVQVQLLDLAAIDLVAMVSKNRIAKLNPTAAALDHAVDEIDIRYVSETGEGSFPVTAGSRMPVTNSFANAPQFDLILIPGTFSSSSSPSLPASASTFLTTQCLNPSLLAIMSISSGIAYLVQAGSLHGTRAAAPRSLLPVLQRCYPHTHWLYAAWTRHGKVWSSNSPVSALHMVAEWMREYFWDRTEAVECVLVAAGMGSLHEYDHCDY</sequence>